<evidence type="ECO:0000313" key="1">
    <source>
        <dbReference type="EnsemblPlants" id="EMT00587"/>
    </source>
</evidence>
<accession>N1QPV6</accession>
<name>N1QPV6_AEGTA</name>
<protein>
    <submittedName>
        <fullName evidence="1">Uncharacterized protein</fullName>
    </submittedName>
</protein>
<dbReference type="AlphaFoldDB" id="N1QPV6"/>
<proteinExistence type="predicted"/>
<dbReference type="EnsemblPlants" id="EMT00587">
    <property type="protein sequence ID" value="EMT00587"/>
    <property type="gene ID" value="F775_44091"/>
</dbReference>
<sequence length="92" mass="8907">MELLGKEAEAGEPSDDGGQGSLHFGAEELRVLGDEGGDVGAGEAEAGEEGEDGVGIGGGLEVGELGGGLEGLRSGEAAGVDKVVLDGEARTV</sequence>
<reference evidence="1" key="1">
    <citation type="submission" date="2015-06" db="UniProtKB">
        <authorList>
            <consortium name="EnsemblPlants"/>
        </authorList>
    </citation>
    <scope>IDENTIFICATION</scope>
</reference>
<organism evidence="1">
    <name type="scientific">Aegilops tauschii</name>
    <name type="common">Tausch's goatgrass</name>
    <name type="synonym">Aegilops squarrosa</name>
    <dbReference type="NCBI Taxonomy" id="37682"/>
    <lineage>
        <taxon>Eukaryota</taxon>
        <taxon>Viridiplantae</taxon>
        <taxon>Streptophyta</taxon>
        <taxon>Embryophyta</taxon>
        <taxon>Tracheophyta</taxon>
        <taxon>Spermatophyta</taxon>
        <taxon>Magnoliopsida</taxon>
        <taxon>Liliopsida</taxon>
        <taxon>Poales</taxon>
        <taxon>Poaceae</taxon>
        <taxon>BOP clade</taxon>
        <taxon>Pooideae</taxon>
        <taxon>Triticodae</taxon>
        <taxon>Triticeae</taxon>
        <taxon>Triticinae</taxon>
        <taxon>Aegilops</taxon>
    </lineage>
</organism>